<proteinExistence type="predicted"/>
<feature type="transmembrane region" description="Helical" evidence="1">
    <location>
        <begin position="116"/>
        <end position="134"/>
    </location>
</feature>
<accession>A0AB34ICJ8</accession>
<reference evidence="2 3" key="1">
    <citation type="journal article" date="2024" name="Science">
        <title>Giant polyketide synthase enzymes in the biosynthesis of giant marine polyether toxins.</title>
        <authorList>
            <person name="Fallon T.R."/>
            <person name="Shende V.V."/>
            <person name="Wierzbicki I.H."/>
            <person name="Pendleton A.L."/>
            <person name="Watervoot N.F."/>
            <person name="Auber R.P."/>
            <person name="Gonzalez D.J."/>
            <person name="Wisecaver J.H."/>
            <person name="Moore B.S."/>
        </authorList>
    </citation>
    <scope>NUCLEOTIDE SEQUENCE [LARGE SCALE GENOMIC DNA]</scope>
    <source>
        <strain evidence="2 3">12B1</strain>
    </source>
</reference>
<dbReference type="Proteomes" id="UP001515480">
    <property type="component" value="Unassembled WGS sequence"/>
</dbReference>
<organism evidence="2 3">
    <name type="scientific">Prymnesium parvum</name>
    <name type="common">Toxic golden alga</name>
    <dbReference type="NCBI Taxonomy" id="97485"/>
    <lineage>
        <taxon>Eukaryota</taxon>
        <taxon>Haptista</taxon>
        <taxon>Haptophyta</taxon>
        <taxon>Prymnesiophyceae</taxon>
        <taxon>Prymnesiales</taxon>
        <taxon>Prymnesiaceae</taxon>
        <taxon>Prymnesium</taxon>
    </lineage>
</organism>
<protein>
    <submittedName>
        <fullName evidence="2">Uncharacterized protein</fullName>
    </submittedName>
</protein>
<feature type="transmembrane region" description="Helical" evidence="1">
    <location>
        <begin position="295"/>
        <end position="313"/>
    </location>
</feature>
<comment type="caution">
    <text evidence="2">The sequence shown here is derived from an EMBL/GenBank/DDBJ whole genome shotgun (WGS) entry which is preliminary data.</text>
</comment>
<keyword evidence="3" id="KW-1185">Reference proteome</keyword>
<sequence length="399" mass="42435">MKALISPADGIELQIAQPTPTHSGSVLLELTQHGLRVGDDPFGGGGMRISQMVMAAWPSSTRTTLRLQFLHDCVVVTCYDFFLRHGPSERVYVIPRYRLTGVSFARVYLPVQLSRIGVKLLVVGVALLILLLAVRASNDGRSCTIPGVEDSRAIGSDLPCRDFLTVLYVLAIAVPLALLDLIAAQPWLVGLLILLAGLAFAFLLPRAVVPLHVVTLTLHPASTARLTSAPFSVGRVVGLIVLVVGVIVLFSWTNDLAADVASYLFDGVGAAPMPPPSPPSPPAAAHAPPSNSRNLAALAVQIVGGVVLLKLWLRLHRKPHAESHADVATGLSIFMRAPPDRQFITHYVYSCVFGAEAEKLHLLAHLRGSGLLDVMNMKTKFGSGSLSAPGTSGYVGVVT</sequence>
<evidence type="ECO:0000313" key="3">
    <source>
        <dbReference type="Proteomes" id="UP001515480"/>
    </source>
</evidence>
<keyword evidence="1" id="KW-0812">Transmembrane</keyword>
<keyword evidence="1" id="KW-0472">Membrane</keyword>
<evidence type="ECO:0000313" key="2">
    <source>
        <dbReference type="EMBL" id="KAL1495230.1"/>
    </source>
</evidence>
<dbReference type="EMBL" id="JBGBPQ010000033">
    <property type="protein sequence ID" value="KAL1495230.1"/>
    <property type="molecule type" value="Genomic_DNA"/>
</dbReference>
<feature type="transmembrane region" description="Helical" evidence="1">
    <location>
        <begin position="229"/>
        <end position="252"/>
    </location>
</feature>
<keyword evidence="1" id="KW-1133">Transmembrane helix</keyword>
<feature type="transmembrane region" description="Helical" evidence="1">
    <location>
        <begin position="163"/>
        <end position="182"/>
    </location>
</feature>
<gene>
    <name evidence="2" type="ORF">AB1Y20_017093</name>
</gene>
<feature type="transmembrane region" description="Helical" evidence="1">
    <location>
        <begin position="188"/>
        <end position="209"/>
    </location>
</feature>
<dbReference type="AlphaFoldDB" id="A0AB34ICJ8"/>
<evidence type="ECO:0000256" key="1">
    <source>
        <dbReference type="SAM" id="Phobius"/>
    </source>
</evidence>
<name>A0AB34ICJ8_PRYPA</name>